<proteinExistence type="predicted"/>
<accession>A0A3P6QMU0</accession>
<sequence length="187" mass="19786">MAKFEDTPSSTDANGVYQPAITSSVNAPQPVVRQSVNGSSLENALTCSAASMVDWESDCQLSPTSATYGLYTLATLSVRQAAEFAEKSAQKKSPAPEMSVVSTANTFTADWADGPNARLFEGSNIVGVERIPLSISPNAPIDQTPKPQGPPVLPVVRGRNRRLLPRKFNKCAVIEPASSQPAVTAPE</sequence>
<dbReference type="AlphaFoldDB" id="A0A3P6QMU0"/>
<feature type="region of interest" description="Disordered" evidence="1">
    <location>
        <begin position="1"/>
        <end position="21"/>
    </location>
</feature>
<name>A0A3P6QMU0_DIBLA</name>
<evidence type="ECO:0000313" key="3">
    <source>
        <dbReference type="Proteomes" id="UP000281553"/>
    </source>
</evidence>
<dbReference type="EMBL" id="UYRU01009556">
    <property type="protein sequence ID" value="VDK44053.1"/>
    <property type="molecule type" value="Genomic_DNA"/>
</dbReference>
<feature type="non-terminal residue" evidence="2">
    <location>
        <position position="187"/>
    </location>
</feature>
<keyword evidence="3" id="KW-1185">Reference proteome</keyword>
<reference evidence="2 3" key="1">
    <citation type="submission" date="2018-11" db="EMBL/GenBank/DDBJ databases">
        <authorList>
            <consortium name="Pathogen Informatics"/>
        </authorList>
    </citation>
    <scope>NUCLEOTIDE SEQUENCE [LARGE SCALE GENOMIC DNA]</scope>
</reference>
<dbReference type="Proteomes" id="UP000281553">
    <property type="component" value="Unassembled WGS sequence"/>
</dbReference>
<organism evidence="2 3">
    <name type="scientific">Dibothriocephalus latus</name>
    <name type="common">Fish tapeworm</name>
    <name type="synonym">Diphyllobothrium latum</name>
    <dbReference type="NCBI Taxonomy" id="60516"/>
    <lineage>
        <taxon>Eukaryota</taxon>
        <taxon>Metazoa</taxon>
        <taxon>Spiralia</taxon>
        <taxon>Lophotrochozoa</taxon>
        <taxon>Platyhelminthes</taxon>
        <taxon>Cestoda</taxon>
        <taxon>Eucestoda</taxon>
        <taxon>Diphyllobothriidea</taxon>
        <taxon>Diphyllobothriidae</taxon>
        <taxon>Dibothriocephalus</taxon>
    </lineage>
</organism>
<evidence type="ECO:0000256" key="1">
    <source>
        <dbReference type="SAM" id="MobiDB-lite"/>
    </source>
</evidence>
<gene>
    <name evidence="2" type="ORF">DILT_LOCUS1415</name>
</gene>
<dbReference type="OrthoDB" id="6268843at2759"/>
<evidence type="ECO:0000313" key="2">
    <source>
        <dbReference type="EMBL" id="VDK44053.1"/>
    </source>
</evidence>
<protein>
    <submittedName>
        <fullName evidence="2">Uncharacterized protein</fullName>
    </submittedName>
</protein>